<organism evidence="2 3">
    <name type="scientific">Streptomyces hainanensis</name>
    <dbReference type="NCBI Taxonomy" id="402648"/>
    <lineage>
        <taxon>Bacteria</taxon>
        <taxon>Bacillati</taxon>
        <taxon>Actinomycetota</taxon>
        <taxon>Actinomycetes</taxon>
        <taxon>Kitasatosporales</taxon>
        <taxon>Streptomycetaceae</taxon>
        <taxon>Streptomyces</taxon>
    </lineage>
</organism>
<dbReference type="SUPFAM" id="SSF53756">
    <property type="entry name" value="UDP-Glycosyltransferase/glycogen phosphorylase"/>
    <property type="match status" value="1"/>
</dbReference>
<name>A0A4R4SSN6_9ACTN</name>
<dbReference type="RefSeq" id="WP_132821173.1">
    <property type="nucleotide sequence ID" value="NZ_SMKI01000432.1"/>
</dbReference>
<proteinExistence type="predicted"/>
<evidence type="ECO:0000313" key="2">
    <source>
        <dbReference type="EMBL" id="TDC67057.1"/>
    </source>
</evidence>
<dbReference type="EMBL" id="SMKI01000432">
    <property type="protein sequence ID" value="TDC67057.1"/>
    <property type="molecule type" value="Genomic_DNA"/>
</dbReference>
<comment type="caution">
    <text evidence="2">The sequence shown here is derived from an EMBL/GenBank/DDBJ whole genome shotgun (WGS) entry which is preliminary data.</text>
</comment>
<dbReference type="Proteomes" id="UP000295345">
    <property type="component" value="Unassembled WGS sequence"/>
</dbReference>
<dbReference type="Gene3D" id="3.40.50.2000">
    <property type="entry name" value="Glycogen Phosphorylase B"/>
    <property type="match status" value="1"/>
</dbReference>
<gene>
    <name evidence="2" type="ORF">E1283_29180</name>
</gene>
<dbReference type="OrthoDB" id="3863369at2"/>
<dbReference type="Pfam" id="PF06722">
    <property type="entry name" value="EryCIII-like_C"/>
    <property type="match status" value="1"/>
</dbReference>
<protein>
    <submittedName>
        <fullName evidence="2">DUF1205 domain-containing protein</fullName>
    </submittedName>
</protein>
<evidence type="ECO:0000259" key="1">
    <source>
        <dbReference type="Pfam" id="PF06722"/>
    </source>
</evidence>
<keyword evidence="3" id="KW-1185">Reference proteome</keyword>
<dbReference type="InterPro" id="IPR010610">
    <property type="entry name" value="EryCIII-like_C"/>
</dbReference>
<accession>A0A4R4SSN6</accession>
<feature type="domain" description="Erythromycin biosynthesis protein CIII-like C-terminal" evidence="1">
    <location>
        <begin position="60"/>
        <end position="199"/>
    </location>
</feature>
<feature type="non-terminal residue" evidence="2">
    <location>
        <position position="1"/>
    </location>
</feature>
<sequence length="200" mass="21275">VSPPTLAPGTVRTRWVGTNLARAVEPWMLTAGKRRRICVTAGTRVAASESQAFLIGLARDLADFDAELVVAAPEDVAPAVREALPHLRVGWLPLEVLVPGCDLIVHHGGGSTAMNAMAAGTPQLVLSEWPLYRELWQRLADQGSAIVLGTAEEHAPESVAKACQRLLGDVGYVERARELAEEIAALPGPAEQVARVEALV</sequence>
<dbReference type="AlphaFoldDB" id="A0A4R4SSN6"/>
<dbReference type="GO" id="GO:0016757">
    <property type="term" value="F:glycosyltransferase activity"/>
    <property type="evidence" value="ECO:0007669"/>
    <property type="project" value="UniProtKB-ARBA"/>
</dbReference>
<reference evidence="2 3" key="1">
    <citation type="submission" date="2019-03" db="EMBL/GenBank/DDBJ databases">
        <title>Draft genome sequences of novel Actinobacteria.</title>
        <authorList>
            <person name="Sahin N."/>
            <person name="Ay H."/>
            <person name="Saygin H."/>
        </authorList>
    </citation>
    <scope>NUCLEOTIDE SEQUENCE [LARGE SCALE GENOMIC DNA]</scope>
    <source>
        <strain evidence="2 3">DSM 41900</strain>
    </source>
</reference>
<evidence type="ECO:0000313" key="3">
    <source>
        <dbReference type="Proteomes" id="UP000295345"/>
    </source>
</evidence>